<dbReference type="EMBL" id="ML996109">
    <property type="protein sequence ID" value="KAF2738411.1"/>
    <property type="molecule type" value="Genomic_DNA"/>
</dbReference>
<dbReference type="AlphaFoldDB" id="A0A9P4R8J0"/>
<feature type="compositionally biased region" description="Polar residues" evidence="1">
    <location>
        <begin position="367"/>
        <end position="378"/>
    </location>
</feature>
<organism evidence="2 3">
    <name type="scientific">Polyplosphaeria fusca</name>
    <dbReference type="NCBI Taxonomy" id="682080"/>
    <lineage>
        <taxon>Eukaryota</taxon>
        <taxon>Fungi</taxon>
        <taxon>Dikarya</taxon>
        <taxon>Ascomycota</taxon>
        <taxon>Pezizomycotina</taxon>
        <taxon>Dothideomycetes</taxon>
        <taxon>Pleosporomycetidae</taxon>
        <taxon>Pleosporales</taxon>
        <taxon>Tetraplosphaeriaceae</taxon>
        <taxon>Polyplosphaeria</taxon>
    </lineage>
</organism>
<reference evidence="2" key="1">
    <citation type="journal article" date="2020" name="Stud. Mycol.">
        <title>101 Dothideomycetes genomes: a test case for predicting lifestyles and emergence of pathogens.</title>
        <authorList>
            <person name="Haridas S."/>
            <person name="Albert R."/>
            <person name="Binder M."/>
            <person name="Bloem J."/>
            <person name="Labutti K."/>
            <person name="Salamov A."/>
            <person name="Andreopoulos B."/>
            <person name="Baker S."/>
            <person name="Barry K."/>
            <person name="Bills G."/>
            <person name="Bluhm B."/>
            <person name="Cannon C."/>
            <person name="Castanera R."/>
            <person name="Culley D."/>
            <person name="Daum C."/>
            <person name="Ezra D."/>
            <person name="Gonzalez J."/>
            <person name="Henrissat B."/>
            <person name="Kuo A."/>
            <person name="Liang C."/>
            <person name="Lipzen A."/>
            <person name="Lutzoni F."/>
            <person name="Magnuson J."/>
            <person name="Mondo S."/>
            <person name="Nolan M."/>
            <person name="Ohm R."/>
            <person name="Pangilinan J."/>
            <person name="Park H.-J."/>
            <person name="Ramirez L."/>
            <person name="Alfaro M."/>
            <person name="Sun H."/>
            <person name="Tritt A."/>
            <person name="Yoshinaga Y."/>
            <person name="Zwiers L.-H."/>
            <person name="Turgeon B."/>
            <person name="Goodwin S."/>
            <person name="Spatafora J."/>
            <person name="Crous P."/>
            <person name="Grigoriev I."/>
        </authorList>
    </citation>
    <scope>NUCLEOTIDE SEQUENCE</scope>
    <source>
        <strain evidence="2">CBS 125425</strain>
    </source>
</reference>
<evidence type="ECO:0000256" key="1">
    <source>
        <dbReference type="SAM" id="MobiDB-lite"/>
    </source>
</evidence>
<dbReference type="OrthoDB" id="5373017at2759"/>
<accession>A0A9P4R8J0</accession>
<feature type="region of interest" description="Disordered" evidence="1">
    <location>
        <begin position="71"/>
        <end position="154"/>
    </location>
</feature>
<feature type="region of interest" description="Disordered" evidence="1">
    <location>
        <begin position="474"/>
        <end position="514"/>
    </location>
</feature>
<name>A0A9P4R8J0_9PLEO</name>
<evidence type="ECO:0000313" key="2">
    <source>
        <dbReference type="EMBL" id="KAF2738411.1"/>
    </source>
</evidence>
<protein>
    <submittedName>
        <fullName evidence="2">Uncharacterized protein</fullName>
    </submittedName>
</protein>
<sequence>MATNAPYFQVRGQFTNGTNAQFAPDEEYDLSASVLPQNGLLYADASNPDNHLHTLEENHNLVELLEAATTAAGQATEDTRVDGNAMRRTSQNRGKRKRASSSSTGDADPTAAVHDTGSIPPDRKRSKVDIPTDPDLREHASSMRTPSELQSSTDTLLGDGRAAGVHSAAALFRRSSERTARKHTRPPMSKLFMSLQLTPESFLHLQARAKSYMLDTEHPNRQNCVGNRGKGDTDMVKLRLFNCVREFLDDGAGEQFWGEHVEKPGEEDVSEAALALGQERTPTEGDLVWPRDANMIIGLVTPLLRRMVTNERQRMYAIETRKGGRKKEGNIEAGQVDEDTQSMRIGITATVPIQNARSLSASPIGDSSISLSNTQTIPKPTAGIRPSDSRMQSLRAEPEYMLNTIRIHLCSNERRLKPTKELGNIVDFSWSQLLEETKLLVQSAVQIYPQLSSQSRTVAMGPEALRGLAVAATRVQSHRPEGDRTASENEDFPELDVSFQPKSPPAPPEGFLALDQPDLPRIVVKAMMTTGLTIVVNEDEWTRVTTEVGYSVWAGGLLLVLVELI</sequence>
<feature type="compositionally biased region" description="Polar residues" evidence="1">
    <location>
        <begin position="142"/>
        <end position="154"/>
    </location>
</feature>
<feature type="region of interest" description="Disordered" evidence="1">
    <location>
        <begin position="367"/>
        <end position="390"/>
    </location>
</feature>
<comment type="caution">
    <text evidence="2">The sequence shown here is derived from an EMBL/GenBank/DDBJ whole genome shotgun (WGS) entry which is preliminary data.</text>
</comment>
<feature type="compositionally biased region" description="Basic and acidic residues" evidence="1">
    <location>
        <begin position="478"/>
        <end position="487"/>
    </location>
</feature>
<keyword evidence="3" id="KW-1185">Reference proteome</keyword>
<dbReference type="Proteomes" id="UP000799444">
    <property type="component" value="Unassembled WGS sequence"/>
</dbReference>
<proteinExistence type="predicted"/>
<gene>
    <name evidence="2" type="ORF">EJ04DRAFT_573854</name>
</gene>
<evidence type="ECO:0000313" key="3">
    <source>
        <dbReference type="Proteomes" id="UP000799444"/>
    </source>
</evidence>
<feature type="compositionally biased region" description="Basic and acidic residues" evidence="1">
    <location>
        <begin position="121"/>
        <end position="141"/>
    </location>
</feature>